<evidence type="ECO:0000256" key="2">
    <source>
        <dbReference type="ARBA" id="ARBA00022692"/>
    </source>
</evidence>
<gene>
    <name evidence="6" type="ORF">UT84_C0004G0007</name>
</gene>
<feature type="transmembrane region" description="Helical" evidence="5">
    <location>
        <begin position="298"/>
        <end position="322"/>
    </location>
</feature>
<keyword evidence="3 5" id="KW-1133">Transmembrane helix</keyword>
<feature type="transmembrane region" description="Helical" evidence="5">
    <location>
        <begin position="76"/>
        <end position="102"/>
    </location>
</feature>
<feature type="transmembrane region" description="Helical" evidence="5">
    <location>
        <begin position="387"/>
        <end position="408"/>
    </location>
</feature>
<feature type="transmembrane region" description="Helical" evidence="5">
    <location>
        <begin position="176"/>
        <end position="196"/>
    </location>
</feature>
<name>A0A0G0RDZ5_9BACT</name>
<keyword evidence="4 5" id="KW-0472">Membrane</keyword>
<comment type="subcellular location">
    <subcellularLocation>
        <location evidence="1">Membrane</location>
        <topology evidence="1">Multi-pass membrane protein</topology>
    </subcellularLocation>
</comment>
<evidence type="ECO:0000256" key="3">
    <source>
        <dbReference type="ARBA" id="ARBA00022989"/>
    </source>
</evidence>
<dbReference type="PANTHER" id="PTHR43424">
    <property type="entry name" value="LOCUS PUTATIVE PROTEIN 1-RELATED"/>
    <property type="match status" value="1"/>
</dbReference>
<feature type="transmembrane region" description="Helical" evidence="5">
    <location>
        <begin position="216"/>
        <end position="236"/>
    </location>
</feature>
<dbReference type="EMBL" id="LBYI01000004">
    <property type="protein sequence ID" value="KKR50944.1"/>
    <property type="molecule type" value="Genomic_DNA"/>
</dbReference>
<evidence type="ECO:0000256" key="5">
    <source>
        <dbReference type="SAM" id="Phobius"/>
    </source>
</evidence>
<dbReference type="GO" id="GO:0016020">
    <property type="term" value="C:membrane"/>
    <property type="evidence" value="ECO:0007669"/>
    <property type="project" value="UniProtKB-SubCell"/>
</dbReference>
<dbReference type="CDD" id="cd13128">
    <property type="entry name" value="MATE_Wzx_like"/>
    <property type="match status" value="1"/>
</dbReference>
<dbReference type="Proteomes" id="UP000034531">
    <property type="component" value="Unassembled WGS sequence"/>
</dbReference>
<dbReference type="InterPro" id="IPR002797">
    <property type="entry name" value="Polysacc_synth"/>
</dbReference>
<feature type="transmembrane region" description="Helical" evidence="5">
    <location>
        <begin position="114"/>
        <end position="136"/>
    </location>
</feature>
<evidence type="ECO:0000256" key="1">
    <source>
        <dbReference type="ARBA" id="ARBA00004141"/>
    </source>
</evidence>
<sequence length="427" mass="46406">MFKKVIYNTASQVVGKLITATSSLLITIIVGRSLGPAGYGDFTKIFTFVGYFYTIADFGFNAIYIKLTTGEPQSTLIRALVGLRLIVSVFLASVAISMSFLLPYNANLGTGFSPLVKIGIVIASTTIVTQALFTSANAFFQKSLRYDLSAIASVAGTLIILVLTVVAALLKSSLLIYALAYVLGGVTFVIVAYFIITNIYKVSILPEFSKVSSKNLISGAWPIGIALFFNLVYFRIDILILSYSSSSFQVGLYGLAYQFFEAALAIPIFFSNALYPLLANLFKSNKNEYNKQIKFWSLALLLFSIALTACLFVAAFLIPALLGSGFAASQTALRILALGMPFFFVSALFWHMLIIHDKQKTLITVYAIGAVFNVLANLVFIPKYGFLAASTITVVSEALITALLIIALKSPFKWYRKSVPVAPNGSQ</sequence>
<feature type="transmembrane region" description="Helical" evidence="5">
    <location>
        <begin position="362"/>
        <end position="381"/>
    </location>
</feature>
<evidence type="ECO:0000256" key="4">
    <source>
        <dbReference type="ARBA" id="ARBA00023136"/>
    </source>
</evidence>
<dbReference type="AlphaFoldDB" id="A0A0G0RDZ5"/>
<evidence type="ECO:0000313" key="7">
    <source>
        <dbReference type="Proteomes" id="UP000034531"/>
    </source>
</evidence>
<organism evidence="6 7">
    <name type="scientific">Candidatus Curtissbacteria bacterium GW2011_GWA1_40_16</name>
    <dbReference type="NCBI Taxonomy" id="1618405"/>
    <lineage>
        <taxon>Bacteria</taxon>
        <taxon>Candidatus Curtissiibacteriota</taxon>
    </lineage>
</organism>
<reference evidence="6 7" key="1">
    <citation type="journal article" date="2015" name="Nature">
        <title>rRNA introns, odd ribosomes, and small enigmatic genomes across a large radiation of phyla.</title>
        <authorList>
            <person name="Brown C.T."/>
            <person name="Hug L.A."/>
            <person name="Thomas B.C."/>
            <person name="Sharon I."/>
            <person name="Castelle C.J."/>
            <person name="Singh A."/>
            <person name="Wilkins M.J."/>
            <person name="Williams K.H."/>
            <person name="Banfield J.F."/>
        </authorList>
    </citation>
    <scope>NUCLEOTIDE SEQUENCE [LARGE SCALE GENOMIC DNA]</scope>
</reference>
<protein>
    <submittedName>
        <fullName evidence="6">Polysaccharide biosynthesis protein, membrane-associated</fullName>
    </submittedName>
</protein>
<evidence type="ECO:0000313" key="6">
    <source>
        <dbReference type="EMBL" id="KKR50944.1"/>
    </source>
</evidence>
<dbReference type="Pfam" id="PF01943">
    <property type="entry name" value="Polysacc_synt"/>
    <property type="match status" value="1"/>
</dbReference>
<dbReference type="PANTHER" id="PTHR43424:SF1">
    <property type="entry name" value="LOCUS PUTATIVE PROTEIN 1-RELATED"/>
    <property type="match status" value="1"/>
</dbReference>
<dbReference type="InterPro" id="IPR052556">
    <property type="entry name" value="PolySynth_Transporter"/>
</dbReference>
<accession>A0A0G0RDZ5</accession>
<proteinExistence type="predicted"/>
<feature type="transmembrane region" description="Helical" evidence="5">
    <location>
        <begin position="45"/>
        <end position="64"/>
    </location>
</feature>
<feature type="transmembrane region" description="Helical" evidence="5">
    <location>
        <begin position="12"/>
        <end position="33"/>
    </location>
</feature>
<comment type="caution">
    <text evidence="6">The sequence shown here is derived from an EMBL/GenBank/DDBJ whole genome shotgun (WGS) entry which is preliminary data.</text>
</comment>
<feature type="transmembrane region" description="Helical" evidence="5">
    <location>
        <begin position="334"/>
        <end position="355"/>
    </location>
</feature>
<feature type="transmembrane region" description="Helical" evidence="5">
    <location>
        <begin position="256"/>
        <end position="278"/>
    </location>
</feature>
<keyword evidence="2 5" id="KW-0812">Transmembrane</keyword>
<feature type="transmembrane region" description="Helical" evidence="5">
    <location>
        <begin position="148"/>
        <end position="170"/>
    </location>
</feature>